<accession>A0A813LZX4</accession>
<feature type="non-terminal residue" evidence="2">
    <location>
        <position position="202"/>
    </location>
</feature>
<evidence type="ECO:0000313" key="2">
    <source>
        <dbReference type="EMBL" id="CAE8739656.1"/>
    </source>
</evidence>
<feature type="compositionally biased region" description="Basic and acidic residues" evidence="1">
    <location>
        <begin position="75"/>
        <end position="93"/>
    </location>
</feature>
<name>A0A813LZX4_POLGL</name>
<comment type="caution">
    <text evidence="2">The sequence shown here is derived from an EMBL/GenBank/DDBJ whole genome shotgun (WGS) entry which is preliminary data.</text>
</comment>
<proteinExistence type="predicted"/>
<sequence>VIISISSGLGCLHLTLTLESLPLQVQMLDGTATLLMACAKDANHGGMSAAMRQLTMIKSKALKVNRKAAKLGGRPCEKMDSVDSEKESMHDDLDASTAEPLEGSAGTQSITLRREWLVDIGNDPLAEVEAGEEACEEEEGSRRPANVGPSQIRAARTRSITYLKDEPRLVWVQMRGFAKQLRKTFTKTGRKVQDFSADVVPS</sequence>
<evidence type="ECO:0000256" key="1">
    <source>
        <dbReference type="SAM" id="MobiDB-lite"/>
    </source>
</evidence>
<gene>
    <name evidence="2" type="ORF">PGLA2088_LOCUS49709</name>
</gene>
<organism evidence="2 3">
    <name type="scientific">Polarella glacialis</name>
    <name type="common">Dinoflagellate</name>
    <dbReference type="NCBI Taxonomy" id="89957"/>
    <lineage>
        <taxon>Eukaryota</taxon>
        <taxon>Sar</taxon>
        <taxon>Alveolata</taxon>
        <taxon>Dinophyceae</taxon>
        <taxon>Suessiales</taxon>
        <taxon>Suessiaceae</taxon>
        <taxon>Polarella</taxon>
    </lineage>
</organism>
<dbReference type="AlphaFoldDB" id="A0A813LZX4"/>
<dbReference type="Proteomes" id="UP000626109">
    <property type="component" value="Unassembled WGS sequence"/>
</dbReference>
<protein>
    <submittedName>
        <fullName evidence="2">Uncharacterized protein</fullName>
    </submittedName>
</protein>
<evidence type="ECO:0000313" key="3">
    <source>
        <dbReference type="Proteomes" id="UP000626109"/>
    </source>
</evidence>
<feature type="region of interest" description="Disordered" evidence="1">
    <location>
        <begin position="72"/>
        <end position="107"/>
    </location>
</feature>
<reference evidence="2" key="1">
    <citation type="submission" date="2021-02" db="EMBL/GenBank/DDBJ databases">
        <authorList>
            <person name="Dougan E. K."/>
            <person name="Rhodes N."/>
            <person name="Thang M."/>
            <person name="Chan C."/>
        </authorList>
    </citation>
    <scope>NUCLEOTIDE SEQUENCE</scope>
</reference>
<dbReference type="EMBL" id="CAJNNW010037134">
    <property type="protein sequence ID" value="CAE8739656.1"/>
    <property type="molecule type" value="Genomic_DNA"/>
</dbReference>